<gene>
    <name evidence="2" type="ORF">OH806_04150</name>
</gene>
<evidence type="ECO:0000256" key="1">
    <source>
        <dbReference type="SAM" id="SignalP"/>
    </source>
</evidence>
<evidence type="ECO:0000313" key="2">
    <source>
        <dbReference type="EMBL" id="MCW3160454.1"/>
    </source>
</evidence>
<dbReference type="EMBL" id="JAPDHV010000002">
    <property type="protein sequence ID" value="MCW3160454.1"/>
    <property type="molecule type" value="Genomic_DNA"/>
</dbReference>
<evidence type="ECO:0000313" key="3">
    <source>
        <dbReference type="Proteomes" id="UP001163719"/>
    </source>
</evidence>
<feature type="signal peptide" evidence="1">
    <location>
        <begin position="1"/>
        <end position="19"/>
    </location>
</feature>
<protein>
    <recommendedName>
        <fullName evidence="4">YD repeat-containing protein</fullName>
    </recommendedName>
</protein>
<sequence>MKNYISVIILLVSICNAKAQLSQNESKSYVGNINEMFAAAPTANNLMKFEEVPVSYYTGVPDINIPIFNIPTSNKDVAVNVQLKYHTLNAKPEDRSGETGLGWSLIAGGSIIRTVRGGGPDEKNRTIAFSTPPKSKFGIYNHIQNPTYKIINNDNSFNFSDYTFYAGLGRYDTEYDLYQYNFAGHSGRFFVVKNTDGSYSVEKLDKNNLKITCGTIDNYGAILSFTITDDKGIKYVFDGKERSQKDITTVKVGLINGSGDLSPSMEIGDYFTSFHLVQINDQNNTNLVQFNYDLSSIVKYKDTPTTTRRLARNVSYVNNSHWDTGQTQDPDGSLPGSLESQTVYTTSQTKLLTSIIVNGKATIYLNYEQGRQDSNYLEPQNLFKLKSVQSNLLGQSLSQYVEKFTFDYDYSNVNFKTFTGFEELKKLLLKKVIKISSNNGNSEYNLDYYQNSSVLDKDDWGYYKIAEGLSLTPLITTDVLKSITYPTKGKVEFIFEENEYSYLPNENVVMEPLTGEWVDVENTFQSWELNTFNDMNKIEFFTIQSPQKVTLHLDLINLIYSNWNFKIYKKNLDNTFSAPVDQFGMSWQSCISTGGPACPNQNLGIDGSPITEIDRITTSVLDPGTYYISLSGSHGMTTKPISYYLTAHTKDRVFNSFIVKNGGGIRIAEIKYFDINNSLTPAKNLNYSYHNIENPQRSSGALVFPKPIFKLTEGYSFQNKISSPSIRYSAEFDITTDYNILPVQKTQGGDVGYKYVTVEQVDSNNNKKGRTEYKFRSPIDYPNEGTVFISLQPIPIPNQDYLRGQLISEKKFDDSNNILEETINDYASTSYEKTDGVKLKDVYANNMIAEAFSYAGCPDLQNHGGNCNLASPYKTFEKFGITLPSQKIETFYFYKNGVQSSVSATTNTLYNSLDYPTSVTQLFSDGNSNVASYKYAHEKGNQKLINAHMIGIPLETEVKKNSKTISKVETRYDNPLNLFPSSVKSYDLQNNESTEVTYDRYDNKGNLEQYTTKDGIPVAIVWGYNQTQPIAKIEGATYAQVSGLISSIVSASDADALAGANNDETALLNALKTFKDNLPNAQVTTYTYDPLIGVRSITPPSGIREVYLYDSANRLKEVRENNQTGRIIKEYQYNYKN</sequence>
<name>A0ABT3HL04_9FLAO</name>
<comment type="caution">
    <text evidence="2">The sequence shown here is derived from an EMBL/GenBank/DDBJ whole genome shotgun (WGS) entry which is preliminary data.</text>
</comment>
<dbReference type="Proteomes" id="UP001163719">
    <property type="component" value="Unassembled WGS sequence"/>
</dbReference>
<keyword evidence="3" id="KW-1185">Reference proteome</keyword>
<reference evidence="2" key="1">
    <citation type="submission" date="2022-10" db="EMBL/GenBank/DDBJ databases">
        <title>Chryseobacterium babae sp. nov. isolated from the gut of the beetle Oryctes rhinoceros, and Chryseobacterium kimseyorum sp. nov., isolated from a stick insect rearing cage.</title>
        <authorList>
            <person name="Shelomi M."/>
            <person name="Han C.-J."/>
            <person name="Chen W.-M."/>
            <person name="Chen H.-K."/>
            <person name="Liaw S.-J."/>
            <person name="Muhle E."/>
            <person name="Clermont D."/>
        </authorList>
    </citation>
    <scope>NUCLEOTIDE SEQUENCE</scope>
    <source>
        <strain evidence="2">WLa1L2M3</strain>
    </source>
</reference>
<evidence type="ECO:0008006" key="4">
    <source>
        <dbReference type="Google" id="ProtNLM"/>
    </source>
</evidence>
<proteinExistence type="predicted"/>
<keyword evidence="1" id="KW-0732">Signal</keyword>
<organism evidence="2 3">
    <name type="scientific">Chryseobacterium oryctis</name>
    <dbReference type="NCBI Taxonomy" id="2952618"/>
    <lineage>
        <taxon>Bacteria</taxon>
        <taxon>Pseudomonadati</taxon>
        <taxon>Bacteroidota</taxon>
        <taxon>Flavobacteriia</taxon>
        <taxon>Flavobacteriales</taxon>
        <taxon>Weeksellaceae</taxon>
        <taxon>Chryseobacterium group</taxon>
        <taxon>Chryseobacterium</taxon>
    </lineage>
</organism>
<feature type="chain" id="PRO_5045209353" description="YD repeat-containing protein" evidence="1">
    <location>
        <begin position="20"/>
        <end position="1137"/>
    </location>
</feature>
<dbReference type="RefSeq" id="WP_264742412.1">
    <property type="nucleotide sequence ID" value="NZ_JAPDHV010000002.1"/>
</dbReference>
<accession>A0ABT3HL04</accession>